<organism evidence="6 7">
    <name type="scientific">Actinidia rufa</name>
    <dbReference type="NCBI Taxonomy" id="165716"/>
    <lineage>
        <taxon>Eukaryota</taxon>
        <taxon>Viridiplantae</taxon>
        <taxon>Streptophyta</taxon>
        <taxon>Embryophyta</taxon>
        <taxon>Tracheophyta</taxon>
        <taxon>Spermatophyta</taxon>
        <taxon>Magnoliopsida</taxon>
        <taxon>eudicotyledons</taxon>
        <taxon>Gunneridae</taxon>
        <taxon>Pentapetalae</taxon>
        <taxon>asterids</taxon>
        <taxon>Ericales</taxon>
        <taxon>Actinidiaceae</taxon>
        <taxon>Actinidia</taxon>
    </lineage>
</organism>
<keyword evidence="3" id="KW-0175">Coiled coil</keyword>
<dbReference type="AlphaFoldDB" id="A0A7J0GA89"/>
<dbReference type="InterPro" id="IPR052398">
    <property type="entry name" value="Ubiquitin_hydrolase_53/54"/>
</dbReference>
<keyword evidence="1" id="KW-0833">Ubl conjugation pathway</keyword>
<dbReference type="InterPro" id="IPR006865">
    <property type="entry name" value="DUF629"/>
</dbReference>
<dbReference type="PANTHER" id="PTHR22975:SF9">
    <property type="entry name" value="ECHINUS SPLICE FORM 3"/>
    <property type="match status" value="1"/>
</dbReference>
<evidence type="ECO:0000256" key="4">
    <source>
        <dbReference type="SAM" id="MobiDB-lite"/>
    </source>
</evidence>
<gene>
    <name evidence="6" type="ORF">Acr_19g0006540</name>
</gene>
<keyword evidence="2" id="KW-0378">Hydrolase</keyword>
<evidence type="ECO:0000256" key="2">
    <source>
        <dbReference type="ARBA" id="ARBA00022801"/>
    </source>
</evidence>
<dbReference type="PANTHER" id="PTHR22975">
    <property type="entry name" value="UBIQUITIN SPECIFIC PROTEINASE"/>
    <property type="match status" value="1"/>
</dbReference>
<comment type="caution">
    <text evidence="6">The sequence shown here is derived from an EMBL/GenBank/DDBJ whole genome shotgun (WGS) entry which is preliminary data.</text>
</comment>
<dbReference type="EMBL" id="BJWL01000019">
    <property type="protein sequence ID" value="GFZ07717.1"/>
    <property type="molecule type" value="Genomic_DNA"/>
</dbReference>
<name>A0A7J0GA89_9ERIC</name>
<evidence type="ECO:0000256" key="3">
    <source>
        <dbReference type="SAM" id="Coils"/>
    </source>
</evidence>
<evidence type="ECO:0000256" key="1">
    <source>
        <dbReference type="ARBA" id="ARBA00022786"/>
    </source>
</evidence>
<feature type="domain" description="DUF629" evidence="5">
    <location>
        <begin position="99"/>
        <end position="204"/>
    </location>
</feature>
<evidence type="ECO:0000313" key="6">
    <source>
        <dbReference type="EMBL" id="GFZ07717.1"/>
    </source>
</evidence>
<proteinExistence type="predicted"/>
<feature type="region of interest" description="Disordered" evidence="4">
    <location>
        <begin position="388"/>
        <end position="441"/>
    </location>
</feature>
<feature type="compositionally biased region" description="Basic residues" evidence="4">
    <location>
        <begin position="407"/>
        <end position="418"/>
    </location>
</feature>
<accession>A0A7J0GA89</accession>
<reference evidence="6 7" key="1">
    <citation type="submission" date="2019-07" db="EMBL/GenBank/DDBJ databases">
        <title>De Novo Assembly of kiwifruit Actinidia rufa.</title>
        <authorList>
            <person name="Sugita-Konishi S."/>
            <person name="Sato K."/>
            <person name="Mori E."/>
            <person name="Abe Y."/>
            <person name="Kisaki G."/>
            <person name="Hamano K."/>
            <person name="Suezawa K."/>
            <person name="Otani M."/>
            <person name="Fukuda T."/>
            <person name="Manabe T."/>
            <person name="Gomi K."/>
            <person name="Tabuchi M."/>
            <person name="Akimitsu K."/>
            <person name="Kataoka I."/>
        </authorList>
    </citation>
    <scope>NUCLEOTIDE SEQUENCE [LARGE SCALE GENOMIC DNA]</scope>
    <source>
        <strain evidence="7">cv. Fuchu</strain>
    </source>
</reference>
<feature type="coiled-coil region" evidence="3">
    <location>
        <begin position="448"/>
        <end position="488"/>
    </location>
</feature>
<dbReference type="GO" id="GO:0016787">
    <property type="term" value="F:hydrolase activity"/>
    <property type="evidence" value="ECO:0007669"/>
    <property type="project" value="UniProtKB-KW"/>
</dbReference>
<evidence type="ECO:0000259" key="5">
    <source>
        <dbReference type="Pfam" id="PF04780"/>
    </source>
</evidence>
<evidence type="ECO:0000313" key="7">
    <source>
        <dbReference type="Proteomes" id="UP000585474"/>
    </source>
</evidence>
<protein>
    <recommendedName>
        <fullName evidence="5">DUF629 domain-containing protein</fullName>
    </recommendedName>
</protein>
<dbReference type="Proteomes" id="UP000585474">
    <property type="component" value="Unassembled WGS sequence"/>
</dbReference>
<feature type="compositionally biased region" description="Basic and acidic residues" evidence="4">
    <location>
        <begin position="419"/>
        <end position="428"/>
    </location>
</feature>
<keyword evidence="7" id="KW-1185">Reference proteome</keyword>
<dbReference type="OrthoDB" id="205782at2759"/>
<sequence length="769" mass="86173">MKYPWGGPTKSESRLCENNCSHFYRDVGMVLYGLHGRILEKELYRRGETKLEGVRRHWKSGGGKLRVLALPRNLESLGDLSAQALSKRIATSAKKMDLYWLFCSSMSNESNWGFLKLRVGDLSEYFRLSKDSSAQKTISEAVDFAEKNKTWKFWPCCFCDEKFIDWGLLMQYLVQEHNNNIEHKVKEWLDPEVDAYQADMIGNGPGPITSLHLFFKELQLKHVLGLLEVKLTPHRHHNAVADDGSTATCTICDEKVVVLPDSGDLVDAIESIRVQELEKRKQGAMYVPQSCESILRKRQELAGAVNDDMSMSSKIPEFFTFFVMFCGSLCSVLQLDNIEIEVGTAYTANDSHTFLAQAQLEKLIDEDAKQKSEAVAEAFLSELALDAEKNTRKGGNPAKLPKETRRTNKKKSDHRKVKDPKEKEEESHIPAGHNGYHPSSETGVAVSADELKLQEEELKHKIQFQEEERKLEENLAHLRLIEEEAKQKNLAKQTKDADTLGDDGGNKNDIAVSQPLIHNQNVVLHDSSEIYTGSRTDKNLVYLFSDILQAEKNLPLTTSESVLLEATLGEEALGHCQLMSHSKICVSDALGPGLRNDPGEFNCFLNVIVQHPHVHIGKHCLVCALQEVFNALSVASAKMQREVVSPTSLRNALSALNPESNFFQESMEPECACDKLFKLVERDFELSYLVCEDKLGGCGKPNSLSSFIFTPHVHNRTPHLWKIRLGFLGWQCAAGIEGFVVAAAAEFDMGLGFVKVEDGDIGDYVGVLR</sequence>
<dbReference type="Pfam" id="PF04780">
    <property type="entry name" value="DUF629"/>
    <property type="match status" value="1"/>
</dbReference>